<comment type="caution">
    <text evidence="2">The sequence shown here is derived from an EMBL/GenBank/DDBJ whole genome shotgun (WGS) entry which is preliminary data.</text>
</comment>
<evidence type="ECO:0000259" key="1">
    <source>
        <dbReference type="Pfam" id="PF01385"/>
    </source>
</evidence>
<proteinExistence type="predicted"/>
<organism evidence="2">
    <name type="scientific">marine sediment metagenome</name>
    <dbReference type="NCBI Taxonomy" id="412755"/>
    <lineage>
        <taxon>unclassified sequences</taxon>
        <taxon>metagenomes</taxon>
        <taxon>ecological metagenomes</taxon>
    </lineage>
</organism>
<gene>
    <name evidence="2" type="ORF">S03H2_60679</name>
</gene>
<name>X1I816_9ZZZZ</name>
<feature type="non-terminal residue" evidence="2">
    <location>
        <position position="241"/>
    </location>
</feature>
<reference evidence="2" key="1">
    <citation type="journal article" date="2014" name="Front. Microbiol.">
        <title>High frequency of phylogenetically diverse reductive dehalogenase-homologous genes in deep subseafloor sedimentary metagenomes.</title>
        <authorList>
            <person name="Kawai M."/>
            <person name="Futagami T."/>
            <person name="Toyoda A."/>
            <person name="Takaki Y."/>
            <person name="Nishi S."/>
            <person name="Hori S."/>
            <person name="Arai W."/>
            <person name="Tsubouchi T."/>
            <person name="Morono Y."/>
            <person name="Uchiyama I."/>
            <person name="Ito T."/>
            <person name="Fujiyama A."/>
            <person name="Inagaki F."/>
            <person name="Takami H."/>
        </authorList>
    </citation>
    <scope>NUCLEOTIDE SEQUENCE</scope>
    <source>
        <strain evidence="2">Expedition CK06-06</strain>
    </source>
</reference>
<accession>X1I816</accession>
<sequence>QKFNEACNDIAKVAYKIRKANKYAIHKILYYRIREQYGLSAQMTVRAVSKVVEAYKRDKKILCTFKPHGAMVYDQRILSWKGLEKVSILSLDGRLKIPIRIGTYQKARLDRIRGQADLLLKKGIFYLSATIDAPEESPLDPVGTLGVDLGLKFLAYDSDGESYSGAKVDHIRKKNIKLKADLQKCGSRSAKRHLKRLSGKEARFRKDVNHVVSKRLVTKAKDTHRRIAYEDLKGIRKGVTV</sequence>
<feature type="domain" description="Probable transposase IS891/IS1136/IS1341" evidence="1">
    <location>
        <begin position="137"/>
        <end position="223"/>
    </location>
</feature>
<dbReference type="AlphaFoldDB" id="X1I816"/>
<dbReference type="InterPro" id="IPR001959">
    <property type="entry name" value="Transposase"/>
</dbReference>
<evidence type="ECO:0000313" key="2">
    <source>
        <dbReference type="EMBL" id="GAH77852.1"/>
    </source>
</evidence>
<dbReference type="Pfam" id="PF01385">
    <property type="entry name" value="OrfB_IS605"/>
    <property type="match status" value="1"/>
</dbReference>
<dbReference type="EMBL" id="BARU01039122">
    <property type="protein sequence ID" value="GAH77852.1"/>
    <property type="molecule type" value="Genomic_DNA"/>
</dbReference>
<protein>
    <recommendedName>
        <fullName evidence="1">Probable transposase IS891/IS1136/IS1341 domain-containing protein</fullName>
    </recommendedName>
</protein>
<feature type="non-terminal residue" evidence="2">
    <location>
        <position position="1"/>
    </location>
</feature>